<feature type="compositionally biased region" description="Low complexity" evidence="1">
    <location>
        <begin position="251"/>
        <end position="281"/>
    </location>
</feature>
<protein>
    <recommendedName>
        <fullName evidence="4">Arrestin C-terminal-like domain-containing protein</fullName>
    </recommendedName>
</protein>
<feature type="region of interest" description="Disordered" evidence="1">
    <location>
        <begin position="307"/>
        <end position="338"/>
    </location>
</feature>
<comment type="caution">
    <text evidence="2">The sequence shown here is derived from an EMBL/GenBank/DDBJ whole genome shotgun (WGS) entry which is preliminary data.</text>
</comment>
<feature type="compositionally biased region" description="Low complexity" evidence="1">
    <location>
        <begin position="484"/>
        <end position="509"/>
    </location>
</feature>
<feature type="compositionally biased region" description="Low complexity" evidence="1">
    <location>
        <begin position="582"/>
        <end position="598"/>
    </location>
</feature>
<gene>
    <name evidence="2" type="ORF">HGRIS_013238</name>
</gene>
<reference evidence="3" key="1">
    <citation type="submission" date="2024-06" db="EMBL/GenBank/DDBJ databases">
        <title>Multi-omics analyses provide insights into the biosynthesis of the anticancer antibiotic pleurotin in Hohenbuehelia grisea.</title>
        <authorList>
            <person name="Weaver J.A."/>
            <person name="Alberti F."/>
        </authorList>
    </citation>
    <scope>NUCLEOTIDE SEQUENCE [LARGE SCALE GENOMIC DNA]</scope>
    <source>
        <strain evidence="3">T-177</strain>
    </source>
</reference>
<feature type="compositionally biased region" description="Basic residues" evidence="1">
    <location>
        <begin position="452"/>
        <end position="462"/>
    </location>
</feature>
<name>A0ABR3IV35_9AGAR</name>
<proteinExistence type="predicted"/>
<accession>A0ABR3IV35</accession>
<sequence length="656" mass="70932">MVHLSLSSPKGNQGSRYFPYSGYLGLTPLKVEGVVRTRLDSDGKLLPAKSLTVSVKCYESRIGRVGVLHSNVLVDYTHVLWSKDDDKEFSDLGDCEYPFRIIIPAKVVGFSSTTFVDYRCMWRVEATLNHIPIAGVGNRQYKYVELPLIRHDVPPHSRPRSTPYPPTLDQQTDKPRAPRIRYCVKAPSSPVGPLDLVPVSIYMLPVDSDVSIRNASVVVERRIELFQTDCSTGSSSSLSSQTATPQPHSNSLPPSSFPASVSASSSPHTWPPSSSHNISSDSDYHHSSSTLVASSVYPSVASFSTQSETQPLIPRPSTAPLSSPFPTSTPAGTPTSEVLPSKIISTSVAGAESSGSFSRDSAGVWRKKLTFQWPAAKSNSRWAIGETIHSDLASVKFVVRVKITVSTPTGTDTLELAEQELLVVSTNEAERHLALSKYNEQPDSSLDPNGRSKSKSPRGRVRRERDSDVPPTPPARPSRPPSPSSSATSNLPKLHVGSHQLSSSSGKVKSSSRRPHTSAGPRDNVFGFGGALANRAKEAGADDSAKDVQRKRMTLDASRTRPQTPSEGIKGPSKYFFAQRMSSSSSGSKDSAKSTRSSLNAPPPAPVRAGGSPEEVKAWEEELSRIEIQSRRSSDVLGFAYKRLKRMTGSARACPA</sequence>
<dbReference type="EMBL" id="JASNQZ010000015">
    <property type="protein sequence ID" value="KAL0947100.1"/>
    <property type="molecule type" value="Genomic_DNA"/>
</dbReference>
<feature type="region of interest" description="Disordered" evidence="1">
    <location>
        <begin position="230"/>
        <end position="284"/>
    </location>
</feature>
<keyword evidence="3" id="KW-1185">Reference proteome</keyword>
<feature type="compositionally biased region" description="Pro residues" evidence="1">
    <location>
        <begin position="470"/>
        <end position="483"/>
    </location>
</feature>
<feature type="region of interest" description="Disordered" evidence="1">
    <location>
        <begin position="152"/>
        <end position="177"/>
    </location>
</feature>
<feature type="compositionally biased region" description="Polar residues" evidence="1">
    <location>
        <begin position="438"/>
        <end position="447"/>
    </location>
</feature>
<evidence type="ECO:0000313" key="3">
    <source>
        <dbReference type="Proteomes" id="UP001556367"/>
    </source>
</evidence>
<feature type="compositionally biased region" description="Polar residues" evidence="1">
    <location>
        <begin position="241"/>
        <end position="250"/>
    </location>
</feature>
<feature type="compositionally biased region" description="Low complexity" evidence="1">
    <location>
        <begin position="231"/>
        <end position="240"/>
    </location>
</feature>
<feature type="region of interest" description="Disordered" evidence="1">
    <location>
        <begin position="437"/>
        <end position="616"/>
    </location>
</feature>
<dbReference type="Proteomes" id="UP001556367">
    <property type="component" value="Unassembled WGS sequence"/>
</dbReference>
<organism evidence="2 3">
    <name type="scientific">Hohenbuehelia grisea</name>
    <dbReference type="NCBI Taxonomy" id="104357"/>
    <lineage>
        <taxon>Eukaryota</taxon>
        <taxon>Fungi</taxon>
        <taxon>Dikarya</taxon>
        <taxon>Basidiomycota</taxon>
        <taxon>Agaricomycotina</taxon>
        <taxon>Agaricomycetes</taxon>
        <taxon>Agaricomycetidae</taxon>
        <taxon>Agaricales</taxon>
        <taxon>Pleurotineae</taxon>
        <taxon>Pleurotaceae</taxon>
        <taxon>Hohenbuehelia</taxon>
    </lineage>
</organism>
<evidence type="ECO:0000256" key="1">
    <source>
        <dbReference type="SAM" id="MobiDB-lite"/>
    </source>
</evidence>
<evidence type="ECO:0008006" key="4">
    <source>
        <dbReference type="Google" id="ProtNLM"/>
    </source>
</evidence>
<feature type="compositionally biased region" description="Basic and acidic residues" evidence="1">
    <location>
        <begin position="535"/>
        <end position="554"/>
    </location>
</feature>
<evidence type="ECO:0000313" key="2">
    <source>
        <dbReference type="EMBL" id="KAL0947100.1"/>
    </source>
</evidence>
<feature type="compositionally biased region" description="Polar residues" evidence="1">
    <location>
        <begin position="319"/>
        <end position="338"/>
    </location>
</feature>